<evidence type="ECO:0000313" key="1">
    <source>
        <dbReference type="EMBL" id="DAD76287.1"/>
    </source>
</evidence>
<protein>
    <submittedName>
        <fullName evidence="1">Gemin6 6</fullName>
    </submittedName>
</protein>
<reference evidence="1" key="1">
    <citation type="journal article" date="2021" name="Proc. Natl. Acad. Sci. U.S.A.">
        <title>A Catalog of Tens of Thousands of Viruses from Human Metagenomes Reveals Hidden Associations with Chronic Diseases.</title>
        <authorList>
            <person name="Tisza M.J."/>
            <person name="Buck C.B."/>
        </authorList>
    </citation>
    <scope>NUCLEOTIDE SEQUENCE</scope>
    <source>
        <strain evidence="1">CttDR14</strain>
    </source>
</reference>
<name>A0A8S5M2J1_9CAUD</name>
<accession>A0A8S5M2J1</accession>
<sequence length="61" mass="7269">MKYTHESEELNALLGKKVKVTLWNDKILTGVLTRAEYRSNRYEIANYSFRKTHVKKIEVVR</sequence>
<organism evidence="1">
    <name type="scientific">Siphoviridae sp. cttDR14</name>
    <dbReference type="NCBI Taxonomy" id="2826490"/>
    <lineage>
        <taxon>Viruses</taxon>
        <taxon>Duplodnaviria</taxon>
        <taxon>Heunggongvirae</taxon>
        <taxon>Uroviricota</taxon>
        <taxon>Caudoviricetes</taxon>
    </lineage>
</organism>
<dbReference type="EMBL" id="BK014798">
    <property type="protein sequence ID" value="DAD76287.1"/>
    <property type="molecule type" value="Genomic_DNA"/>
</dbReference>
<proteinExistence type="predicted"/>